<evidence type="ECO:0000313" key="2">
    <source>
        <dbReference type="EMBL" id="KKK63454.1"/>
    </source>
</evidence>
<accession>A0A0F8ZAH7</accession>
<dbReference type="EMBL" id="LAZR01061504">
    <property type="protein sequence ID" value="KKK63454.1"/>
    <property type="molecule type" value="Genomic_DNA"/>
</dbReference>
<dbReference type="AlphaFoldDB" id="A0A0F8ZAH7"/>
<feature type="non-terminal residue" evidence="2">
    <location>
        <position position="1"/>
    </location>
</feature>
<organism evidence="2">
    <name type="scientific">marine sediment metagenome</name>
    <dbReference type="NCBI Taxonomy" id="412755"/>
    <lineage>
        <taxon>unclassified sequences</taxon>
        <taxon>metagenomes</taxon>
        <taxon>ecological metagenomes</taxon>
    </lineage>
</organism>
<reference evidence="2" key="1">
    <citation type="journal article" date="2015" name="Nature">
        <title>Complex archaea that bridge the gap between prokaryotes and eukaryotes.</title>
        <authorList>
            <person name="Spang A."/>
            <person name="Saw J.H."/>
            <person name="Jorgensen S.L."/>
            <person name="Zaremba-Niedzwiedzka K."/>
            <person name="Martijn J."/>
            <person name="Lind A.E."/>
            <person name="van Eijk R."/>
            <person name="Schleper C."/>
            <person name="Guy L."/>
            <person name="Ettema T.J."/>
        </authorList>
    </citation>
    <scope>NUCLEOTIDE SEQUENCE</scope>
</reference>
<comment type="caution">
    <text evidence="2">The sequence shown here is derived from an EMBL/GenBank/DDBJ whole genome shotgun (WGS) entry which is preliminary data.</text>
</comment>
<feature type="domain" description="Ice-binding protein C-terminal" evidence="1">
    <location>
        <begin position="150"/>
        <end position="170"/>
    </location>
</feature>
<gene>
    <name evidence="2" type="ORF">LCGC14_2994100</name>
</gene>
<dbReference type="InterPro" id="IPR013424">
    <property type="entry name" value="Ice-binding_C"/>
</dbReference>
<name>A0A0F8ZAH7_9ZZZZ</name>
<sequence length="185" mass="19282">ATGTGDFLSSSDIGVPDHVLTNASGDLLQSPAIFGGYAHSRAAESMLGFGQFMGNDLDALVVFDNGDGQYLPGTDIIVFSLAPGSGFLGQTDSLLGWTVSPGDILVDGWTAMALGAANPTVGILHTAESLGLRTMRSGVQSDDNLNALDIPEPATLLLLGAAGAMMLRRRSAQVLRRRRHPSSDR</sequence>
<proteinExistence type="predicted"/>
<protein>
    <recommendedName>
        <fullName evidence="1">Ice-binding protein C-terminal domain-containing protein</fullName>
    </recommendedName>
</protein>
<dbReference type="NCBIfam" id="TIGR02595">
    <property type="entry name" value="PEP_CTERM"/>
    <property type="match status" value="1"/>
</dbReference>
<evidence type="ECO:0000259" key="1">
    <source>
        <dbReference type="Pfam" id="PF07589"/>
    </source>
</evidence>
<dbReference type="Pfam" id="PF07589">
    <property type="entry name" value="PEP-CTERM"/>
    <property type="match status" value="1"/>
</dbReference>